<evidence type="ECO:0000256" key="13">
    <source>
        <dbReference type="ARBA" id="ARBA00023268"/>
    </source>
</evidence>
<evidence type="ECO:0000256" key="7">
    <source>
        <dbReference type="ARBA" id="ARBA00022832"/>
    </source>
</evidence>
<evidence type="ECO:0000256" key="2">
    <source>
        <dbReference type="ARBA" id="ARBA00022450"/>
    </source>
</evidence>
<dbReference type="GO" id="GO:0006633">
    <property type="term" value="P:fatty acid biosynthetic process"/>
    <property type="evidence" value="ECO:0007669"/>
    <property type="project" value="UniProtKB-KW"/>
</dbReference>
<dbReference type="InterPro" id="IPR002582">
    <property type="entry name" value="ACPS"/>
</dbReference>
<evidence type="ECO:0000256" key="12">
    <source>
        <dbReference type="ARBA" id="ARBA00023160"/>
    </source>
</evidence>
<dbReference type="Gene3D" id="3.90.470.20">
    <property type="entry name" value="4'-phosphopantetheinyl transferase domain"/>
    <property type="match status" value="1"/>
</dbReference>
<evidence type="ECO:0000256" key="5">
    <source>
        <dbReference type="ARBA" id="ARBA00022679"/>
    </source>
</evidence>
<evidence type="ECO:0000256" key="6">
    <source>
        <dbReference type="ARBA" id="ARBA00022723"/>
    </source>
</evidence>
<evidence type="ECO:0000256" key="8">
    <source>
        <dbReference type="ARBA" id="ARBA00022842"/>
    </source>
</evidence>
<gene>
    <name evidence="18" type="primary">fas2_4</name>
    <name evidence="18" type="ORF">GGI19_001287</name>
</gene>
<feature type="domain" description="4'-phosphopantetheinyl transferase" evidence="17">
    <location>
        <begin position="28"/>
        <end position="148"/>
    </location>
</feature>
<dbReference type="NCBIfam" id="TIGR00556">
    <property type="entry name" value="pantethn_trn"/>
    <property type="match status" value="1"/>
</dbReference>
<evidence type="ECO:0000313" key="19">
    <source>
        <dbReference type="Proteomes" id="UP001140011"/>
    </source>
</evidence>
<protein>
    <submittedName>
        <fullName evidence="18">Fatty acid synthase alpha subunit Lsd1</fullName>
        <ecNumber evidence="18">2.3.1.86</ecNumber>
    </submittedName>
</protein>
<comment type="catalytic activity">
    <reaction evidence="15">
        <text>a (3R)-hydroxyacyl-[ACP] + NADP(+) = a 3-oxoacyl-[ACP] + NADPH + H(+)</text>
        <dbReference type="Rhea" id="RHEA:17397"/>
        <dbReference type="Rhea" id="RHEA-COMP:9916"/>
        <dbReference type="Rhea" id="RHEA-COMP:9945"/>
        <dbReference type="ChEBI" id="CHEBI:15378"/>
        <dbReference type="ChEBI" id="CHEBI:57783"/>
        <dbReference type="ChEBI" id="CHEBI:58349"/>
        <dbReference type="ChEBI" id="CHEBI:78776"/>
        <dbReference type="ChEBI" id="CHEBI:78827"/>
        <dbReference type="EC" id="1.1.1.100"/>
    </reaction>
</comment>
<proteinExistence type="inferred from homology"/>
<keyword evidence="3" id="KW-0444">Lipid biosynthesis</keyword>
<dbReference type="OrthoDB" id="2015551at2759"/>
<evidence type="ECO:0000256" key="9">
    <source>
        <dbReference type="ARBA" id="ARBA00022857"/>
    </source>
</evidence>
<dbReference type="EC" id="2.3.1.86" evidence="18"/>
<dbReference type="HAMAP" id="MF_00101">
    <property type="entry name" value="AcpS"/>
    <property type="match status" value="1"/>
</dbReference>
<comment type="catalytic activity">
    <reaction evidence="14">
        <text>acetyl-CoA + n malonyl-CoA + 2n NADPH + 4n H(+) = a long-chain-acyl-CoA + n CoA + n CO2 + 2n NADP(+).</text>
        <dbReference type="EC" id="2.3.1.86"/>
    </reaction>
</comment>
<evidence type="ECO:0000313" key="18">
    <source>
        <dbReference type="EMBL" id="KAJ2755908.1"/>
    </source>
</evidence>
<evidence type="ECO:0000256" key="11">
    <source>
        <dbReference type="ARBA" id="ARBA00023098"/>
    </source>
</evidence>
<name>A0A9W8H3V4_9FUNG</name>
<evidence type="ECO:0000256" key="15">
    <source>
        <dbReference type="ARBA" id="ARBA00048508"/>
    </source>
</evidence>
<keyword evidence="9" id="KW-0521">NADP</keyword>
<evidence type="ECO:0000256" key="16">
    <source>
        <dbReference type="ARBA" id="ARBA00049541"/>
    </source>
</evidence>
<organism evidence="18 19">
    <name type="scientific">Coemansia pectinata</name>
    <dbReference type="NCBI Taxonomy" id="1052879"/>
    <lineage>
        <taxon>Eukaryota</taxon>
        <taxon>Fungi</taxon>
        <taxon>Fungi incertae sedis</taxon>
        <taxon>Zoopagomycota</taxon>
        <taxon>Kickxellomycotina</taxon>
        <taxon>Kickxellomycetes</taxon>
        <taxon>Kickxellales</taxon>
        <taxon>Kickxellaceae</taxon>
        <taxon>Coemansia</taxon>
    </lineage>
</organism>
<comment type="catalytic activity">
    <reaction evidence="16">
        <text>a fatty acyl-[ACP] + malonyl-[ACP] + H(+) = a 3-oxoacyl-[ACP] + holo-[ACP] + CO2</text>
        <dbReference type="Rhea" id="RHEA:22836"/>
        <dbReference type="Rhea" id="RHEA-COMP:9623"/>
        <dbReference type="Rhea" id="RHEA-COMP:9685"/>
        <dbReference type="Rhea" id="RHEA-COMP:9916"/>
        <dbReference type="Rhea" id="RHEA-COMP:14125"/>
        <dbReference type="ChEBI" id="CHEBI:15378"/>
        <dbReference type="ChEBI" id="CHEBI:16526"/>
        <dbReference type="ChEBI" id="CHEBI:64479"/>
        <dbReference type="ChEBI" id="CHEBI:78449"/>
        <dbReference type="ChEBI" id="CHEBI:78776"/>
        <dbReference type="ChEBI" id="CHEBI:138651"/>
        <dbReference type="EC" id="2.3.1.41"/>
    </reaction>
</comment>
<dbReference type="FunFam" id="3.90.470.20:FF:000005">
    <property type="entry name" value="Fatty acid synthase alpha subunit FasA"/>
    <property type="match status" value="1"/>
</dbReference>
<keyword evidence="6" id="KW-0479">Metal-binding</keyword>
<keyword evidence="10" id="KW-0560">Oxidoreductase</keyword>
<reference evidence="18" key="1">
    <citation type="submission" date="2022-07" db="EMBL/GenBank/DDBJ databases">
        <title>Phylogenomic reconstructions and comparative analyses of Kickxellomycotina fungi.</title>
        <authorList>
            <person name="Reynolds N.K."/>
            <person name="Stajich J.E."/>
            <person name="Barry K."/>
            <person name="Grigoriev I.V."/>
            <person name="Crous P."/>
            <person name="Smith M.E."/>
        </authorList>
    </citation>
    <scope>NUCLEOTIDE SEQUENCE</scope>
    <source>
        <strain evidence="18">BCRC 34297</strain>
    </source>
</reference>
<dbReference type="GO" id="GO:0008897">
    <property type="term" value="F:holo-[acyl-carrier-protein] synthase activity"/>
    <property type="evidence" value="ECO:0007669"/>
    <property type="project" value="InterPro"/>
</dbReference>
<dbReference type="InterPro" id="IPR037143">
    <property type="entry name" value="4-PPantetheinyl_Trfase_dom_sf"/>
</dbReference>
<dbReference type="Proteomes" id="UP001140011">
    <property type="component" value="Unassembled WGS sequence"/>
</dbReference>
<evidence type="ECO:0000256" key="3">
    <source>
        <dbReference type="ARBA" id="ARBA00022516"/>
    </source>
</evidence>
<evidence type="ECO:0000256" key="14">
    <source>
        <dbReference type="ARBA" id="ARBA00048237"/>
    </source>
</evidence>
<keyword evidence="8" id="KW-0460">Magnesium</keyword>
<evidence type="ECO:0000256" key="10">
    <source>
        <dbReference type="ARBA" id="ARBA00023002"/>
    </source>
</evidence>
<keyword evidence="19" id="KW-1185">Reference proteome</keyword>
<dbReference type="GO" id="GO:0000287">
    <property type="term" value="F:magnesium ion binding"/>
    <property type="evidence" value="ECO:0007669"/>
    <property type="project" value="InterPro"/>
</dbReference>
<comment type="similarity">
    <text evidence="1">Belongs to the thiolase-like superfamily. Fungal fatty acid synthetase subunit alpha family.</text>
</comment>
<dbReference type="Pfam" id="PF01648">
    <property type="entry name" value="ACPS"/>
    <property type="match status" value="1"/>
</dbReference>
<evidence type="ECO:0000259" key="17">
    <source>
        <dbReference type="Pfam" id="PF01648"/>
    </source>
</evidence>
<keyword evidence="4" id="KW-0597">Phosphoprotein</keyword>
<keyword evidence="7" id="KW-0276">Fatty acid metabolism</keyword>
<dbReference type="SUPFAM" id="SSF56214">
    <property type="entry name" value="4'-phosphopantetheinyl transferase"/>
    <property type="match status" value="1"/>
</dbReference>
<dbReference type="AlphaFoldDB" id="A0A9W8H3V4"/>
<keyword evidence="5 18" id="KW-0808">Transferase</keyword>
<comment type="caution">
    <text evidence="18">The sequence shown here is derived from an EMBL/GenBank/DDBJ whole genome shotgun (WGS) entry which is preliminary data.</text>
</comment>
<sequence>MSQQADSEKVALEYLAQQQAQSLVRQTGIGVDIELIADINIENETFIERNFTAAEQEYCWARPNPHASFAGKWCAKEAVIKAVSSADLEHEKVWVKGSAAPLIDIEITIGASGAPMVVLHGEAKEAVEKTGVTQIKVSISHIDKFAIATAIANMW</sequence>
<dbReference type="InterPro" id="IPR004568">
    <property type="entry name" value="Ppantetheine-prot_Trfase_dom"/>
</dbReference>
<keyword evidence="11" id="KW-0443">Lipid metabolism</keyword>
<keyword evidence="13" id="KW-0511">Multifunctional enzyme</keyword>
<dbReference type="InterPro" id="IPR008278">
    <property type="entry name" value="4-PPantetheinyl_Trfase_dom"/>
</dbReference>
<keyword evidence="18" id="KW-0012">Acyltransferase</keyword>
<accession>A0A9W8H3V4</accession>
<keyword evidence="12" id="KW-0275">Fatty acid biosynthesis</keyword>
<dbReference type="GO" id="GO:0004321">
    <property type="term" value="F:fatty-acyl-CoA synthase activity"/>
    <property type="evidence" value="ECO:0007669"/>
    <property type="project" value="UniProtKB-EC"/>
</dbReference>
<keyword evidence="2" id="KW-0596">Phosphopantetheine</keyword>
<evidence type="ECO:0000256" key="1">
    <source>
        <dbReference type="ARBA" id="ARBA00007485"/>
    </source>
</evidence>
<dbReference type="EMBL" id="JANBUH010000043">
    <property type="protein sequence ID" value="KAJ2755908.1"/>
    <property type="molecule type" value="Genomic_DNA"/>
</dbReference>
<evidence type="ECO:0000256" key="4">
    <source>
        <dbReference type="ARBA" id="ARBA00022553"/>
    </source>
</evidence>
<dbReference type="GO" id="GO:0004315">
    <property type="term" value="F:3-oxoacyl-[acyl-carrier-protein] synthase activity"/>
    <property type="evidence" value="ECO:0007669"/>
    <property type="project" value="UniProtKB-EC"/>
</dbReference>
<dbReference type="GO" id="GO:0004316">
    <property type="term" value="F:3-oxoacyl-[acyl-carrier-protein] reductase (NADPH) activity"/>
    <property type="evidence" value="ECO:0007669"/>
    <property type="project" value="UniProtKB-EC"/>
</dbReference>